<evidence type="ECO:0000313" key="2">
    <source>
        <dbReference type="Proteomes" id="UP000735302"/>
    </source>
</evidence>
<sequence>MCLFTSRGAGDRGDGKVHYQVPYLPASGDRVALMAKFSLLLFGCSKPGLEIRAESSGYPNLTSAQIAGLGGENWGCEAG</sequence>
<keyword evidence="2" id="KW-1185">Reference proteome</keyword>
<evidence type="ECO:0000313" key="1">
    <source>
        <dbReference type="EMBL" id="GFO03872.1"/>
    </source>
</evidence>
<proteinExistence type="predicted"/>
<gene>
    <name evidence="1" type="ORF">PoB_003037700</name>
</gene>
<dbReference type="Proteomes" id="UP000735302">
    <property type="component" value="Unassembled WGS sequence"/>
</dbReference>
<name>A0AAV4AA59_9GAST</name>
<accession>A0AAV4AA59</accession>
<protein>
    <submittedName>
        <fullName evidence="1">Uncharacterized protein</fullName>
    </submittedName>
</protein>
<reference evidence="1 2" key="1">
    <citation type="journal article" date="2021" name="Elife">
        <title>Chloroplast acquisition without the gene transfer in kleptoplastic sea slugs, Plakobranchus ocellatus.</title>
        <authorList>
            <person name="Maeda T."/>
            <person name="Takahashi S."/>
            <person name="Yoshida T."/>
            <person name="Shimamura S."/>
            <person name="Takaki Y."/>
            <person name="Nagai Y."/>
            <person name="Toyoda A."/>
            <person name="Suzuki Y."/>
            <person name="Arimoto A."/>
            <person name="Ishii H."/>
            <person name="Satoh N."/>
            <person name="Nishiyama T."/>
            <person name="Hasebe M."/>
            <person name="Maruyama T."/>
            <person name="Minagawa J."/>
            <person name="Obokata J."/>
            <person name="Shigenobu S."/>
        </authorList>
    </citation>
    <scope>NUCLEOTIDE SEQUENCE [LARGE SCALE GENOMIC DNA]</scope>
</reference>
<dbReference type="EMBL" id="BLXT01003731">
    <property type="protein sequence ID" value="GFO03872.1"/>
    <property type="molecule type" value="Genomic_DNA"/>
</dbReference>
<organism evidence="1 2">
    <name type="scientific">Plakobranchus ocellatus</name>
    <dbReference type="NCBI Taxonomy" id="259542"/>
    <lineage>
        <taxon>Eukaryota</taxon>
        <taxon>Metazoa</taxon>
        <taxon>Spiralia</taxon>
        <taxon>Lophotrochozoa</taxon>
        <taxon>Mollusca</taxon>
        <taxon>Gastropoda</taxon>
        <taxon>Heterobranchia</taxon>
        <taxon>Euthyneura</taxon>
        <taxon>Panpulmonata</taxon>
        <taxon>Sacoglossa</taxon>
        <taxon>Placobranchoidea</taxon>
        <taxon>Plakobranchidae</taxon>
        <taxon>Plakobranchus</taxon>
    </lineage>
</organism>
<dbReference type="AlphaFoldDB" id="A0AAV4AA59"/>
<comment type="caution">
    <text evidence="1">The sequence shown here is derived from an EMBL/GenBank/DDBJ whole genome shotgun (WGS) entry which is preliminary data.</text>
</comment>